<evidence type="ECO:0000313" key="7">
    <source>
        <dbReference type="Proteomes" id="UP000199642"/>
    </source>
</evidence>
<reference evidence="7" key="1">
    <citation type="submission" date="2016-10" db="EMBL/GenBank/DDBJ databases">
        <authorList>
            <person name="Varghese N."/>
            <person name="Submissions S."/>
        </authorList>
    </citation>
    <scope>NUCLEOTIDE SEQUENCE [LARGE SCALE GENOMIC DNA]</scope>
    <source>
        <strain evidence="7">DSM 19315</strain>
    </source>
</reference>
<dbReference type="InterPro" id="IPR012938">
    <property type="entry name" value="Glc/Sorbosone_DH"/>
</dbReference>
<evidence type="ECO:0000313" key="6">
    <source>
        <dbReference type="EMBL" id="SFG27588.1"/>
    </source>
</evidence>
<dbReference type="InterPro" id="IPR011042">
    <property type="entry name" value="6-blade_b-propeller_TolB-like"/>
</dbReference>
<proteinExistence type="predicted"/>
<dbReference type="PROSITE" id="PS51007">
    <property type="entry name" value="CYTC"/>
    <property type="match status" value="1"/>
</dbReference>
<accession>A0A1I2QH13</accession>
<dbReference type="AlphaFoldDB" id="A0A1I2QH13"/>
<dbReference type="InterPro" id="IPR009056">
    <property type="entry name" value="Cyt_c-like_dom"/>
</dbReference>
<dbReference type="PANTHER" id="PTHR19328:SF75">
    <property type="entry name" value="ALDOSE SUGAR DEHYDROGENASE YLII"/>
    <property type="match status" value="1"/>
</dbReference>
<dbReference type="Pfam" id="PF07995">
    <property type="entry name" value="GSDH"/>
    <property type="match status" value="1"/>
</dbReference>
<dbReference type="Gene3D" id="1.10.760.10">
    <property type="entry name" value="Cytochrome c-like domain"/>
    <property type="match status" value="1"/>
</dbReference>
<evidence type="ECO:0000259" key="5">
    <source>
        <dbReference type="PROSITE" id="PS51007"/>
    </source>
</evidence>
<dbReference type="PANTHER" id="PTHR19328">
    <property type="entry name" value="HEDGEHOG-INTERACTING PROTEIN"/>
    <property type="match status" value="1"/>
</dbReference>
<dbReference type="GO" id="GO:0020037">
    <property type="term" value="F:heme binding"/>
    <property type="evidence" value="ECO:0007669"/>
    <property type="project" value="InterPro"/>
</dbReference>
<keyword evidence="2 4" id="KW-0479">Metal-binding</keyword>
<organism evidence="6 7">
    <name type="scientific">Algoriphagus hitonicola</name>
    <dbReference type="NCBI Taxonomy" id="435880"/>
    <lineage>
        <taxon>Bacteria</taxon>
        <taxon>Pseudomonadati</taxon>
        <taxon>Bacteroidota</taxon>
        <taxon>Cytophagia</taxon>
        <taxon>Cytophagales</taxon>
        <taxon>Cyclobacteriaceae</taxon>
        <taxon>Algoriphagus</taxon>
    </lineage>
</organism>
<sequence>MKNWQIYVGLSWVLFSCEKSAENNNSPEYSTEPAQIQAGKTLFETHCSACHSFTQTTIGPNLSGLTREVARDWIKKFIANPSKLIDAGDPRAVSLFEEYKSYMPAFPQLKEDDLEDLLAYMHTFSERPKALNAKAITNPIPESVPDSGIELPIEFFAQIPASDSIPPLAKITKLESEPNSGRTFVQDQHGVLYELIGDEPKVFLDLKALRPKLISKPGLATGFGSYAFHPEYPQNGLLYTSHTEPGGTAPADFAYADSIPVLMQWVVTEWKTETPEKRPYQGEGRELLRINVVNQIHGMQELTFRPKAKKTDPDYGLLYIGIGDGGSAESGFPFIADHQGRMLWSSILRIDPQGNNSKNGKYGIPDQNPFVAEKQKAGEVFAYGFRNPNRIFWDENGQMYATDIGHHQIEELNLIEAGAFYGWPLREGTFVINPYGNMNEIFALPEDDAQLNARYPLIQLDHDELNAIIGGYFVKNGPFKGKWLFGDVPSGKLFIADLSDSNSPEVKRWSASINGTKIDLQQMVGGGRVDLKFGQDATGQLYLMTKKDGKIYKIKS</sequence>
<feature type="domain" description="Cytochrome c" evidence="5">
    <location>
        <begin position="34"/>
        <end position="125"/>
    </location>
</feature>
<dbReference type="SUPFAM" id="SSF46626">
    <property type="entry name" value="Cytochrome c"/>
    <property type="match status" value="1"/>
</dbReference>
<dbReference type="GO" id="GO:0009055">
    <property type="term" value="F:electron transfer activity"/>
    <property type="evidence" value="ECO:0007669"/>
    <property type="project" value="InterPro"/>
</dbReference>
<keyword evidence="7" id="KW-1185">Reference proteome</keyword>
<evidence type="ECO:0000256" key="3">
    <source>
        <dbReference type="ARBA" id="ARBA00023004"/>
    </source>
</evidence>
<protein>
    <submittedName>
        <fullName evidence="6">Glucose/arabinose dehydrogenase, beta-propeller fold</fullName>
    </submittedName>
</protein>
<dbReference type="RefSeq" id="WP_092789114.1">
    <property type="nucleotide sequence ID" value="NZ_FOPC01000002.1"/>
</dbReference>
<name>A0A1I2QH13_9BACT</name>
<dbReference type="OrthoDB" id="9770043at2"/>
<dbReference type="Pfam" id="PF00034">
    <property type="entry name" value="Cytochrom_C"/>
    <property type="match status" value="1"/>
</dbReference>
<dbReference type="SUPFAM" id="SSF50952">
    <property type="entry name" value="Soluble quinoprotein glucose dehydrogenase"/>
    <property type="match status" value="1"/>
</dbReference>
<evidence type="ECO:0000256" key="1">
    <source>
        <dbReference type="ARBA" id="ARBA00022617"/>
    </source>
</evidence>
<keyword evidence="3 4" id="KW-0408">Iron</keyword>
<keyword evidence="1 4" id="KW-0349">Heme</keyword>
<dbReference type="InterPro" id="IPR011041">
    <property type="entry name" value="Quinoprot_gluc/sorb_DH_b-prop"/>
</dbReference>
<dbReference type="InterPro" id="IPR036909">
    <property type="entry name" value="Cyt_c-like_dom_sf"/>
</dbReference>
<dbReference type="Proteomes" id="UP000199642">
    <property type="component" value="Unassembled WGS sequence"/>
</dbReference>
<dbReference type="STRING" id="435880.SAMN04487988_102274"/>
<dbReference type="EMBL" id="FOPC01000002">
    <property type="protein sequence ID" value="SFG27588.1"/>
    <property type="molecule type" value="Genomic_DNA"/>
</dbReference>
<evidence type="ECO:0000256" key="4">
    <source>
        <dbReference type="PROSITE-ProRule" id="PRU00433"/>
    </source>
</evidence>
<gene>
    <name evidence="6" type="ORF">SAMN04487988_102274</name>
</gene>
<dbReference type="Gene3D" id="2.120.10.30">
    <property type="entry name" value="TolB, C-terminal domain"/>
    <property type="match status" value="1"/>
</dbReference>
<dbReference type="GO" id="GO:0046872">
    <property type="term" value="F:metal ion binding"/>
    <property type="evidence" value="ECO:0007669"/>
    <property type="project" value="UniProtKB-KW"/>
</dbReference>
<dbReference type="PROSITE" id="PS51257">
    <property type="entry name" value="PROKAR_LIPOPROTEIN"/>
    <property type="match status" value="1"/>
</dbReference>
<evidence type="ECO:0000256" key="2">
    <source>
        <dbReference type="ARBA" id="ARBA00022723"/>
    </source>
</evidence>